<evidence type="ECO:0000259" key="5">
    <source>
        <dbReference type="PROSITE" id="PS01124"/>
    </source>
</evidence>
<sequence>MIYTALLNIAIFQGIVLGFIILKSSLFNSNSNKYLAYLLFTLSIELLKHVCEIQHVFTSYPFLQFIDDIEWVFLVPTFLFLFTINRTDNPSKGRQRIFWCYIPFTLSVSLALTSNLEHITGTATISDTGMLIIQIFSLIHFLLAITFIPFLTVYTFFKIKYLKDPKEEKWILTLITIISLTLLAWLSAALAGLIFNYDITHTMSVLALVATFLIHWIAYMGIYKYKLANNKDAIATFLNTDSTLSLSSLSITENGQTEDRKDAITADNLYYQKLESLCREQHIYTDNTLNREKIAEKLGISAGYLSQIINSITGDNFANYINNYRVEAVKEMISNYEYDNYNLLTMGLESGFTSKTTFYNAFKKATGQTPNEYKNTMK</sequence>
<dbReference type="Gene3D" id="1.10.10.60">
    <property type="entry name" value="Homeodomain-like"/>
    <property type="match status" value="2"/>
</dbReference>
<dbReference type="Proteomes" id="UP000244527">
    <property type="component" value="Chromosome"/>
</dbReference>
<feature type="transmembrane region" description="Helical" evidence="4">
    <location>
        <begin position="131"/>
        <end position="157"/>
    </location>
</feature>
<keyword evidence="2" id="KW-0238">DNA-binding</keyword>
<dbReference type="PANTHER" id="PTHR43280">
    <property type="entry name" value="ARAC-FAMILY TRANSCRIPTIONAL REGULATOR"/>
    <property type="match status" value="1"/>
</dbReference>
<dbReference type="InterPro" id="IPR018062">
    <property type="entry name" value="HTH_AraC-typ_CS"/>
</dbReference>
<keyword evidence="3" id="KW-0804">Transcription</keyword>
<feature type="transmembrane region" description="Helical" evidence="4">
    <location>
        <begin position="201"/>
        <end position="222"/>
    </location>
</feature>
<dbReference type="GO" id="GO:0043565">
    <property type="term" value="F:sequence-specific DNA binding"/>
    <property type="evidence" value="ECO:0007669"/>
    <property type="project" value="InterPro"/>
</dbReference>
<protein>
    <submittedName>
        <fullName evidence="6">AraC family transcriptional regulator</fullName>
    </submittedName>
</protein>
<evidence type="ECO:0000256" key="4">
    <source>
        <dbReference type="SAM" id="Phobius"/>
    </source>
</evidence>
<dbReference type="InterPro" id="IPR018060">
    <property type="entry name" value="HTH_AraC"/>
</dbReference>
<dbReference type="EMBL" id="CP020918">
    <property type="protein sequence ID" value="AWG20131.1"/>
    <property type="molecule type" value="Genomic_DNA"/>
</dbReference>
<dbReference type="PROSITE" id="PS00041">
    <property type="entry name" value="HTH_ARAC_FAMILY_1"/>
    <property type="match status" value="1"/>
</dbReference>
<dbReference type="SMART" id="SM00342">
    <property type="entry name" value="HTH_ARAC"/>
    <property type="match status" value="1"/>
</dbReference>
<dbReference type="SUPFAM" id="SSF46689">
    <property type="entry name" value="Homeodomain-like"/>
    <property type="match status" value="1"/>
</dbReference>
<dbReference type="KEGG" id="ffa:FFWV33_00650"/>
<evidence type="ECO:0000256" key="3">
    <source>
        <dbReference type="ARBA" id="ARBA00023163"/>
    </source>
</evidence>
<feature type="transmembrane region" description="Helical" evidence="4">
    <location>
        <begin position="6"/>
        <end position="22"/>
    </location>
</feature>
<feature type="transmembrane region" description="Helical" evidence="4">
    <location>
        <begin position="169"/>
        <end position="195"/>
    </location>
</feature>
<feature type="transmembrane region" description="Helical" evidence="4">
    <location>
        <begin position="97"/>
        <end position="116"/>
    </location>
</feature>
<evidence type="ECO:0000256" key="1">
    <source>
        <dbReference type="ARBA" id="ARBA00023015"/>
    </source>
</evidence>
<dbReference type="PROSITE" id="PS01124">
    <property type="entry name" value="HTH_ARAC_FAMILY_2"/>
    <property type="match status" value="1"/>
</dbReference>
<dbReference type="PANTHER" id="PTHR43280:SF29">
    <property type="entry name" value="ARAC-FAMILY TRANSCRIPTIONAL REGULATOR"/>
    <property type="match status" value="1"/>
</dbReference>
<keyword evidence="7" id="KW-1185">Reference proteome</keyword>
<accession>A0A2S1L8S6</accession>
<dbReference type="AlphaFoldDB" id="A0A2S1L8S6"/>
<dbReference type="InterPro" id="IPR009057">
    <property type="entry name" value="Homeodomain-like_sf"/>
</dbReference>
<name>A0A2S1L8S6_9FLAO</name>
<keyword evidence="1" id="KW-0805">Transcription regulation</keyword>
<evidence type="ECO:0000313" key="7">
    <source>
        <dbReference type="Proteomes" id="UP000244527"/>
    </source>
</evidence>
<keyword evidence="4" id="KW-1133">Transmembrane helix</keyword>
<dbReference type="OrthoDB" id="9779074at2"/>
<dbReference type="GO" id="GO:0003700">
    <property type="term" value="F:DNA-binding transcription factor activity"/>
    <property type="evidence" value="ECO:0007669"/>
    <property type="project" value="InterPro"/>
</dbReference>
<reference evidence="6 7" key="1">
    <citation type="submission" date="2017-04" db="EMBL/GenBank/DDBJ databases">
        <title>Compelte genome sequence of WV33.</title>
        <authorList>
            <person name="Lee P.C."/>
        </authorList>
    </citation>
    <scope>NUCLEOTIDE SEQUENCE [LARGE SCALE GENOMIC DNA]</scope>
    <source>
        <strain evidence="6 7">WV33</strain>
    </source>
</reference>
<feature type="transmembrane region" description="Helical" evidence="4">
    <location>
        <begin position="69"/>
        <end position="85"/>
    </location>
</feature>
<organism evidence="6 7">
    <name type="scientific">Flavobacterium faecale</name>
    <dbReference type="NCBI Taxonomy" id="1355330"/>
    <lineage>
        <taxon>Bacteria</taxon>
        <taxon>Pseudomonadati</taxon>
        <taxon>Bacteroidota</taxon>
        <taxon>Flavobacteriia</taxon>
        <taxon>Flavobacteriales</taxon>
        <taxon>Flavobacteriaceae</taxon>
        <taxon>Flavobacterium</taxon>
    </lineage>
</organism>
<proteinExistence type="predicted"/>
<evidence type="ECO:0000313" key="6">
    <source>
        <dbReference type="EMBL" id="AWG20131.1"/>
    </source>
</evidence>
<keyword evidence="4" id="KW-0472">Membrane</keyword>
<keyword evidence="4" id="KW-0812">Transmembrane</keyword>
<dbReference type="Pfam" id="PF12833">
    <property type="entry name" value="HTH_18"/>
    <property type="match status" value="1"/>
</dbReference>
<feature type="domain" description="HTH araC/xylS-type" evidence="5">
    <location>
        <begin position="280"/>
        <end position="376"/>
    </location>
</feature>
<evidence type="ECO:0000256" key="2">
    <source>
        <dbReference type="ARBA" id="ARBA00023125"/>
    </source>
</evidence>
<gene>
    <name evidence="6" type="ORF">FFWV33_00650</name>
</gene>